<proteinExistence type="predicted"/>
<dbReference type="PANTHER" id="PTHR34682:SF1">
    <property type="entry name" value="PROTEIN METABOLIC NETWORK MODULATOR 1"/>
    <property type="match status" value="1"/>
</dbReference>
<evidence type="ECO:0000313" key="3">
    <source>
        <dbReference type="RefSeq" id="XP_008809190.2"/>
    </source>
</evidence>
<reference evidence="3" key="1">
    <citation type="submission" date="2025-08" db="UniProtKB">
        <authorList>
            <consortium name="RefSeq"/>
        </authorList>
    </citation>
    <scope>IDENTIFICATION</scope>
    <source>
        <tissue evidence="3">Young leaves</tissue>
    </source>
</reference>
<name>A0A8B7CZ01_PHODC</name>
<dbReference type="GeneID" id="103720977"/>
<dbReference type="InterPro" id="IPR045881">
    <property type="entry name" value="MNM1-like"/>
</dbReference>
<protein>
    <submittedName>
        <fullName evidence="3">Uncharacterized protein LOC103720977</fullName>
    </submittedName>
</protein>
<feature type="compositionally biased region" description="Polar residues" evidence="1">
    <location>
        <begin position="303"/>
        <end position="316"/>
    </location>
</feature>
<feature type="compositionally biased region" description="Polar residues" evidence="1">
    <location>
        <begin position="371"/>
        <end position="386"/>
    </location>
</feature>
<evidence type="ECO:0000313" key="2">
    <source>
        <dbReference type="Proteomes" id="UP000228380"/>
    </source>
</evidence>
<feature type="region of interest" description="Disordered" evidence="1">
    <location>
        <begin position="297"/>
        <end position="316"/>
    </location>
</feature>
<feature type="region of interest" description="Disordered" evidence="1">
    <location>
        <begin position="436"/>
        <end position="457"/>
    </location>
</feature>
<dbReference type="Proteomes" id="UP000228380">
    <property type="component" value="Unplaced"/>
</dbReference>
<sequence length="479" mass="51217">MAQENQTIIPVDPASFPSRRKRGRPRKHDGPGCEPRRRNRQFQATATQAFPAQAPSSHANPIASSSRGPCGLIGQKVSGILEGIFDAGYLLTVRVGETGPVFKGLVFDPHLSVPLTVDNDIAPLLPMSRSDEILYQVGHAPTKEPVSPPIHPVSKMVTAAVPLQIREPATPFPPVNHLHESSRLPQTAPSAKEAERNDATHLSQDVHPASQPDLKKVLMETAPSTEEVAGHGANRLPQDICPALQTDVDIIRLEKAPSTKVAQKDAIHLPQDVRPALQTEFKNILLETLSRKVANDELPKSQPAASQQSVPTCTQTGLSSGPSYVMNNAGAAAIGASSGDRTEKMVETAKGCVNSEHIEGSSDNVGGKLNCTGQAPQSDKSLTDNETAGGNADISCQALICDEKLKANETFGGKMDLVGEAPQLNIQVSENRELPEEFQNEKDQQNLSVPSTPEVVASQVQIEEQKLQSSNICHIGNDG</sequence>
<feature type="compositionally biased region" description="Basic residues" evidence="1">
    <location>
        <begin position="18"/>
        <end position="27"/>
    </location>
</feature>
<keyword evidence="2" id="KW-1185">Reference proteome</keyword>
<dbReference type="KEGG" id="pda:103720977"/>
<feature type="region of interest" description="Disordered" evidence="1">
    <location>
        <begin position="169"/>
        <end position="207"/>
    </location>
</feature>
<organism evidence="2 3">
    <name type="scientific">Phoenix dactylifera</name>
    <name type="common">Date palm</name>
    <dbReference type="NCBI Taxonomy" id="42345"/>
    <lineage>
        <taxon>Eukaryota</taxon>
        <taxon>Viridiplantae</taxon>
        <taxon>Streptophyta</taxon>
        <taxon>Embryophyta</taxon>
        <taxon>Tracheophyta</taxon>
        <taxon>Spermatophyta</taxon>
        <taxon>Magnoliopsida</taxon>
        <taxon>Liliopsida</taxon>
        <taxon>Arecaceae</taxon>
        <taxon>Coryphoideae</taxon>
        <taxon>Phoeniceae</taxon>
        <taxon>Phoenix</taxon>
    </lineage>
</organism>
<feature type="region of interest" description="Disordered" evidence="1">
    <location>
        <begin position="356"/>
        <end position="386"/>
    </location>
</feature>
<dbReference type="OrthoDB" id="1919336at2759"/>
<feature type="region of interest" description="Disordered" evidence="1">
    <location>
        <begin position="1"/>
        <end position="43"/>
    </location>
</feature>
<gene>
    <name evidence="3" type="primary">LOC103720977</name>
</gene>
<evidence type="ECO:0000256" key="1">
    <source>
        <dbReference type="SAM" id="MobiDB-lite"/>
    </source>
</evidence>
<dbReference type="RefSeq" id="XP_008809190.2">
    <property type="nucleotide sequence ID" value="XM_008810968.4"/>
</dbReference>
<accession>A0A8B7CZ01</accession>
<dbReference type="AlphaFoldDB" id="A0A8B7CZ01"/>
<dbReference type="PANTHER" id="PTHR34682">
    <property type="entry name" value="AT HOOK MOTIF-CONTAINING PROTEIN"/>
    <property type="match status" value="1"/>
</dbReference>